<keyword evidence="1" id="KW-0472">Membrane</keyword>
<comment type="caution">
    <text evidence="2">The sequence shown here is derived from an EMBL/GenBank/DDBJ whole genome shotgun (WGS) entry which is preliminary data.</text>
</comment>
<feature type="transmembrane region" description="Helical" evidence="1">
    <location>
        <begin position="21"/>
        <end position="46"/>
    </location>
</feature>
<dbReference type="AlphaFoldDB" id="A0A918DM10"/>
<reference evidence="2" key="2">
    <citation type="submission" date="2020-09" db="EMBL/GenBank/DDBJ databases">
        <authorList>
            <person name="Sun Q."/>
            <person name="Zhou Y."/>
        </authorList>
    </citation>
    <scope>NUCLEOTIDE SEQUENCE</scope>
    <source>
        <strain evidence="2">CGMCC 1.7086</strain>
    </source>
</reference>
<protein>
    <submittedName>
        <fullName evidence="2">Uncharacterized protein</fullName>
    </submittedName>
</protein>
<evidence type="ECO:0000313" key="3">
    <source>
        <dbReference type="Proteomes" id="UP000606935"/>
    </source>
</evidence>
<keyword evidence="1" id="KW-0812">Transmembrane</keyword>
<reference evidence="2" key="1">
    <citation type="journal article" date="2014" name="Int. J. Syst. Evol. Microbiol.">
        <title>Complete genome sequence of Corynebacterium casei LMG S-19264T (=DSM 44701T), isolated from a smear-ripened cheese.</title>
        <authorList>
            <consortium name="US DOE Joint Genome Institute (JGI-PGF)"/>
            <person name="Walter F."/>
            <person name="Albersmeier A."/>
            <person name="Kalinowski J."/>
            <person name="Ruckert C."/>
        </authorList>
    </citation>
    <scope>NUCLEOTIDE SEQUENCE</scope>
    <source>
        <strain evidence="2">CGMCC 1.7086</strain>
    </source>
</reference>
<proteinExistence type="predicted"/>
<keyword evidence="3" id="KW-1185">Reference proteome</keyword>
<sequence>MSNWDKLNLSPLATKKCANCGACLSVPFYTALIPIIPIMALMLIILSKGLSGSFINQAFPIFGLAIVFILLNFVPLKSKK</sequence>
<dbReference type="Proteomes" id="UP000606935">
    <property type="component" value="Unassembled WGS sequence"/>
</dbReference>
<evidence type="ECO:0000256" key="1">
    <source>
        <dbReference type="SAM" id="Phobius"/>
    </source>
</evidence>
<dbReference type="EMBL" id="BMLS01000004">
    <property type="protein sequence ID" value="GGO71548.1"/>
    <property type="molecule type" value="Genomic_DNA"/>
</dbReference>
<feature type="transmembrane region" description="Helical" evidence="1">
    <location>
        <begin position="58"/>
        <end position="76"/>
    </location>
</feature>
<keyword evidence="1" id="KW-1133">Transmembrane helix</keyword>
<accession>A0A918DM10</accession>
<organism evidence="2 3">
    <name type="scientific">Bowmanella pacifica</name>
    <dbReference type="NCBI Taxonomy" id="502051"/>
    <lineage>
        <taxon>Bacteria</taxon>
        <taxon>Pseudomonadati</taxon>
        <taxon>Pseudomonadota</taxon>
        <taxon>Gammaproteobacteria</taxon>
        <taxon>Alteromonadales</taxon>
        <taxon>Alteromonadaceae</taxon>
        <taxon>Bowmanella</taxon>
    </lineage>
</organism>
<gene>
    <name evidence="2" type="ORF">GCM10010982_27590</name>
</gene>
<evidence type="ECO:0000313" key="2">
    <source>
        <dbReference type="EMBL" id="GGO71548.1"/>
    </source>
</evidence>
<name>A0A918DM10_9ALTE</name>